<dbReference type="EMBL" id="SBKP01000002">
    <property type="protein sequence ID" value="RXR30350.1"/>
    <property type="molecule type" value="Genomic_DNA"/>
</dbReference>
<gene>
    <name evidence="1" type="ORF">EQG66_03195</name>
</gene>
<organism evidence="1 2">
    <name type="scientific">Sphingobium fluviale</name>
    <dbReference type="NCBI Taxonomy" id="2506423"/>
    <lineage>
        <taxon>Bacteria</taxon>
        <taxon>Pseudomonadati</taxon>
        <taxon>Pseudomonadota</taxon>
        <taxon>Alphaproteobacteria</taxon>
        <taxon>Sphingomonadales</taxon>
        <taxon>Sphingomonadaceae</taxon>
        <taxon>Sphingobium</taxon>
    </lineage>
</organism>
<dbReference type="Pfam" id="PF10983">
    <property type="entry name" value="DUF2793"/>
    <property type="match status" value="1"/>
</dbReference>
<proteinExistence type="predicted"/>
<evidence type="ECO:0000313" key="1">
    <source>
        <dbReference type="EMBL" id="RXR30350.1"/>
    </source>
</evidence>
<name>A0A4Q1KLQ9_9SPHN</name>
<accession>A0A4Q1KLQ9</accession>
<keyword evidence="2" id="KW-1185">Reference proteome</keyword>
<reference evidence="2" key="1">
    <citation type="submission" date="2019-01" db="EMBL/GenBank/DDBJ databases">
        <title>Cytophagaceae bacterium strain CAR-16.</title>
        <authorList>
            <person name="Chen W.-M."/>
        </authorList>
    </citation>
    <scope>NUCLEOTIDE SEQUENCE [LARGE SCALE GENOMIC DNA]</scope>
    <source>
        <strain evidence="2">CHR27</strain>
    </source>
</reference>
<comment type="caution">
    <text evidence="1">The sequence shown here is derived from an EMBL/GenBank/DDBJ whole genome shotgun (WGS) entry which is preliminary data.</text>
</comment>
<dbReference type="OrthoDB" id="564699at2"/>
<protein>
    <submittedName>
        <fullName evidence="1">DUF2793 domain-containing protein</fullName>
    </submittedName>
</protein>
<dbReference type="InterPro" id="IPR021251">
    <property type="entry name" value="DUF2793"/>
</dbReference>
<dbReference type="AlphaFoldDB" id="A0A4Q1KLQ9"/>
<dbReference type="Proteomes" id="UP000290958">
    <property type="component" value="Unassembled WGS sequence"/>
</dbReference>
<evidence type="ECO:0000313" key="2">
    <source>
        <dbReference type="Proteomes" id="UP000290958"/>
    </source>
</evidence>
<dbReference type="RefSeq" id="WP_129403100.1">
    <property type="nucleotide sequence ID" value="NZ_SBKP01000002.1"/>
</dbReference>
<sequence>MTTNSDRFALPLLQAGQAQKELTHNEALALIDMVLHAQVESITVATPPGGAVVGQCWVVATGATGAWTGHDGQLACLTSGGWRFIVPRKGLEVLCASDGQSYIHDGTVWQPAAVRPDGVYIGGNRVVTARQAAIADPGGGSVIDVQARTAIGQILAAIRAHGLIA</sequence>